<feature type="transmembrane region" description="Helical" evidence="1">
    <location>
        <begin position="162"/>
        <end position="182"/>
    </location>
</feature>
<evidence type="ECO:0000313" key="2">
    <source>
        <dbReference type="EMBL" id="CAE2322025.1"/>
    </source>
</evidence>
<proteinExistence type="predicted"/>
<keyword evidence="1" id="KW-0812">Transmembrane</keyword>
<accession>A0A7S4P336</accession>
<protein>
    <recommendedName>
        <fullName evidence="3">Transmembrane protein 186</fullName>
    </recommendedName>
</protein>
<feature type="transmembrane region" description="Helical" evidence="1">
    <location>
        <begin position="130"/>
        <end position="150"/>
    </location>
</feature>
<name>A0A7S4P336_GUITH</name>
<gene>
    <name evidence="2" type="ORF">GTHE00462_LOCUS27903</name>
</gene>
<evidence type="ECO:0000256" key="1">
    <source>
        <dbReference type="SAM" id="Phobius"/>
    </source>
</evidence>
<evidence type="ECO:0008006" key="3">
    <source>
        <dbReference type="Google" id="ProtNLM"/>
    </source>
</evidence>
<keyword evidence="1" id="KW-1133">Transmembrane helix</keyword>
<dbReference type="EMBL" id="HBKN01035756">
    <property type="protein sequence ID" value="CAE2322025.1"/>
    <property type="molecule type" value="Transcribed_RNA"/>
</dbReference>
<keyword evidence="1" id="KW-0472">Membrane</keyword>
<dbReference type="AlphaFoldDB" id="A0A7S4P336"/>
<sequence length="284" mass="31652">MINTVCPQSASAILLGHARACSALRSRPSPAIGISRPSSSVWFGGKYQSSIVPRLFSTLLSRNCAAMCGRETAPLEIPTRRHLSTANKENDATKKTVSYFTRPRAEKPIMNRFLVEATEIDMPHAFFPRAIVCFTSIQLAVTLSFCMFYSDQVIFTGELTKLAFGGGLLAFSGFAFWSSLMLQDRYISKVVAMLNTKKVKIHTPFFLADKKIEADTSAIKPALMKSFFTKGVDTPPPDLRNIRTFFIEVEGKKMILDAERLKKEEYDALLQILGLLSTQKSMKN</sequence>
<reference evidence="2" key="1">
    <citation type="submission" date="2021-01" db="EMBL/GenBank/DDBJ databases">
        <authorList>
            <person name="Corre E."/>
            <person name="Pelletier E."/>
            <person name="Niang G."/>
            <person name="Scheremetjew M."/>
            <person name="Finn R."/>
            <person name="Kale V."/>
            <person name="Holt S."/>
            <person name="Cochrane G."/>
            <person name="Meng A."/>
            <person name="Brown T."/>
            <person name="Cohen L."/>
        </authorList>
    </citation>
    <scope>NUCLEOTIDE SEQUENCE</scope>
    <source>
        <strain evidence="2">CCMP 2712</strain>
    </source>
</reference>
<organism evidence="2">
    <name type="scientific">Guillardia theta</name>
    <name type="common">Cryptophyte</name>
    <name type="synonym">Cryptomonas phi</name>
    <dbReference type="NCBI Taxonomy" id="55529"/>
    <lineage>
        <taxon>Eukaryota</taxon>
        <taxon>Cryptophyceae</taxon>
        <taxon>Pyrenomonadales</taxon>
        <taxon>Geminigeraceae</taxon>
        <taxon>Guillardia</taxon>
    </lineage>
</organism>